<organism evidence="2 3">
    <name type="scientific">Priestia megaterium</name>
    <name type="common">Bacillus megaterium</name>
    <dbReference type="NCBI Taxonomy" id="1404"/>
    <lineage>
        <taxon>Bacteria</taxon>
        <taxon>Bacillati</taxon>
        <taxon>Bacillota</taxon>
        <taxon>Bacilli</taxon>
        <taxon>Bacillales</taxon>
        <taxon>Bacillaceae</taxon>
        <taxon>Priestia</taxon>
    </lineage>
</organism>
<evidence type="ECO:0000256" key="1">
    <source>
        <dbReference type="SAM" id="Phobius"/>
    </source>
</evidence>
<dbReference type="EMBL" id="CP051128">
    <property type="protein sequence ID" value="QIZ08961.1"/>
    <property type="molecule type" value="Genomic_DNA"/>
</dbReference>
<evidence type="ECO:0000313" key="3">
    <source>
        <dbReference type="Proteomes" id="UP000501868"/>
    </source>
</evidence>
<protein>
    <submittedName>
        <fullName evidence="2">Uncharacterized protein</fullName>
    </submittedName>
</protein>
<reference evidence="2 3" key="1">
    <citation type="submission" date="2020-04" db="EMBL/GenBank/DDBJ databases">
        <title>Genome-Wide Identification of 5-Methylcytosine Sites in Bacterial Genomes By High-Throughput Sequencing of MspJI Restriction Fragments.</title>
        <authorList>
            <person name="Wu V."/>
        </authorList>
    </citation>
    <scope>NUCLEOTIDE SEQUENCE [LARGE SCALE GENOMIC DNA]</scope>
    <source>
        <strain evidence="2 3">S2</strain>
    </source>
</reference>
<feature type="transmembrane region" description="Helical" evidence="1">
    <location>
        <begin position="7"/>
        <end position="26"/>
    </location>
</feature>
<proteinExistence type="predicted"/>
<keyword evidence="1" id="KW-0812">Transmembrane</keyword>
<name>A0A6H1P6R4_PRIMG</name>
<sequence>MNKENKWFYISLTIISTIVLILEKAGPFADKLRFVGFALFTIFCVAIIIENKNSKGKIFGAILYFLFGLVVLLK</sequence>
<gene>
    <name evidence="2" type="ORF">HFZ78_21525</name>
</gene>
<dbReference type="AlphaFoldDB" id="A0A6H1P6R4"/>
<feature type="transmembrane region" description="Helical" evidence="1">
    <location>
        <begin position="56"/>
        <end position="73"/>
    </location>
</feature>
<reference evidence="2 3" key="2">
    <citation type="submission" date="2020-04" db="EMBL/GenBank/DDBJ databases">
        <authorList>
            <person name="Fomenkov A."/>
            <person name="Anton B.P."/>
            <person name="Roberts R.J."/>
        </authorList>
    </citation>
    <scope>NUCLEOTIDE SEQUENCE [LARGE SCALE GENOMIC DNA]</scope>
    <source>
        <strain evidence="2 3">S2</strain>
    </source>
</reference>
<keyword evidence="1" id="KW-1133">Transmembrane helix</keyword>
<accession>A0A6H1P6R4</accession>
<feature type="transmembrane region" description="Helical" evidence="1">
    <location>
        <begin position="32"/>
        <end position="49"/>
    </location>
</feature>
<keyword evidence="1" id="KW-0472">Membrane</keyword>
<evidence type="ECO:0000313" key="2">
    <source>
        <dbReference type="EMBL" id="QIZ08961.1"/>
    </source>
</evidence>
<dbReference type="Proteomes" id="UP000501868">
    <property type="component" value="Chromosome"/>
</dbReference>